<gene>
    <name evidence="2" type="ORF">WR25_12293</name>
</gene>
<sequence>MSFEKKIYFEEADHPPISYYCREDEEKLPLKKLPFQTPNPEEWLKAPEFVPRSKQHQQLADAFSSPDEPSSSSGYEDSIESPPTQNFPPHVQNVHHPNMPEIQYAPFKPALLPYPFVAPAHAPAMSGFAPAPIPSPLTAPMSLPPPHLTAISGLMAPPLPRPALPQQTPSVGPLSFLPPGYSANITNINPGIGPPIPAIVLKKRRRRRNKQHHTNSMVIGDSESPASSSQPADSNECGSVEDLNREAKELSGECGSALGGSCPDLTEEQLQMWDDYLYEAANSQTKSIHEESHENGKKAGDYEMVNPVLRQIAEQQLDGISNPAIRDLDRQLNGNSMTSSVVMQKLNDTRKHDLDGATEHSLASEMEQLNFRPEITQYGYPQIGDPNRVQMTTYSNKGVIDTIVVDKHRLRRYGSDDRCEQDSIEGMTITVNAFDACEDLSLSDFECQPTRFEKIHNAIKTHGQMYTDLRPPDRVCCSIM</sequence>
<feature type="compositionally biased region" description="Basic residues" evidence="1">
    <location>
        <begin position="204"/>
        <end position="213"/>
    </location>
</feature>
<feature type="compositionally biased region" description="Low complexity" evidence="1">
    <location>
        <begin position="64"/>
        <end position="82"/>
    </location>
</feature>
<feature type="compositionally biased region" description="Polar residues" evidence="1">
    <location>
        <begin position="224"/>
        <end position="237"/>
    </location>
</feature>
<reference evidence="2 3" key="1">
    <citation type="journal article" date="2017" name="Curr. Biol.">
        <title>Genome architecture and evolution of a unichromosomal asexual nematode.</title>
        <authorList>
            <person name="Fradin H."/>
            <person name="Zegar C."/>
            <person name="Gutwein M."/>
            <person name="Lucas J."/>
            <person name="Kovtun M."/>
            <person name="Corcoran D."/>
            <person name="Baugh L.R."/>
            <person name="Kiontke K."/>
            <person name="Gunsalus K."/>
            <person name="Fitch D.H."/>
            <person name="Piano F."/>
        </authorList>
    </citation>
    <scope>NUCLEOTIDE SEQUENCE [LARGE SCALE GENOMIC DNA]</scope>
    <source>
        <strain evidence="2">PF1309</strain>
    </source>
</reference>
<dbReference type="EMBL" id="LIAE01010201">
    <property type="protein sequence ID" value="PAV65594.1"/>
    <property type="molecule type" value="Genomic_DNA"/>
</dbReference>
<comment type="caution">
    <text evidence="2">The sequence shown here is derived from an EMBL/GenBank/DDBJ whole genome shotgun (WGS) entry which is preliminary data.</text>
</comment>
<dbReference type="OrthoDB" id="5919013at2759"/>
<accession>A0A2A2JV75</accession>
<evidence type="ECO:0000256" key="1">
    <source>
        <dbReference type="SAM" id="MobiDB-lite"/>
    </source>
</evidence>
<feature type="region of interest" description="Disordered" evidence="1">
    <location>
        <begin position="204"/>
        <end position="241"/>
    </location>
</feature>
<evidence type="ECO:0000313" key="2">
    <source>
        <dbReference type="EMBL" id="PAV65594.1"/>
    </source>
</evidence>
<protein>
    <submittedName>
        <fullName evidence="2">Uncharacterized protein</fullName>
    </submittedName>
</protein>
<dbReference type="Proteomes" id="UP000218231">
    <property type="component" value="Unassembled WGS sequence"/>
</dbReference>
<name>A0A2A2JV75_9BILA</name>
<keyword evidence="3" id="KW-1185">Reference proteome</keyword>
<proteinExistence type="predicted"/>
<feature type="region of interest" description="Disordered" evidence="1">
    <location>
        <begin position="32"/>
        <end position="96"/>
    </location>
</feature>
<evidence type="ECO:0000313" key="3">
    <source>
        <dbReference type="Proteomes" id="UP000218231"/>
    </source>
</evidence>
<dbReference type="AlphaFoldDB" id="A0A2A2JV75"/>
<organism evidence="2 3">
    <name type="scientific">Diploscapter pachys</name>
    <dbReference type="NCBI Taxonomy" id="2018661"/>
    <lineage>
        <taxon>Eukaryota</taxon>
        <taxon>Metazoa</taxon>
        <taxon>Ecdysozoa</taxon>
        <taxon>Nematoda</taxon>
        <taxon>Chromadorea</taxon>
        <taxon>Rhabditida</taxon>
        <taxon>Rhabditina</taxon>
        <taxon>Rhabditomorpha</taxon>
        <taxon>Rhabditoidea</taxon>
        <taxon>Rhabditidae</taxon>
        <taxon>Diploscapter</taxon>
    </lineage>
</organism>